<dbReference type="EMBL" id="JAVRHT010000030">
    <property type="protein sequence ID" value="MDT0632514.1"/>
    <property type="molecule type" value="Genomic_DNA"/>
</dbReference>
<dbReference type="InterPro" id="IPR046203">
    <property type="entry name" value="DUF6236"/>
</dbReference>
<reference evidence="1 2" key="1">
    <citation type="submission" date="2023-09" db="EMBL/GenBank/DDBJ databases">
        <authorList>
            <person name="Rey-Velasco X."/>
        </authorList>
    </citation>
    <scope>NUCLEOTIDE SEQUENCE [LARGE SCALE GENOMIC DNA]</scope>
    <source>
        <strain evidence="1 2">F394</strain>
    </source>
</reference>
<gene>
    <name evidence="1" type="ORF">RM540_12205</name>
</gene>
<organism evidence="1 2">
    <name type="scientific">Rubrivirga litoralis</name>
    <dbReference type="NCBI Taxonomy" id="3075598"/>
    <lineage>
        <taxon>Bacteria</taxon>
        <taxon>Pseudomonadati</taxon>
        <taxon>Rhodothermota</taxon>
        <taxon>Rhodothermia</taxon>
        <taxon>Rhodothermales</taxon>
        <taxon>Rubricoccaceae</taxon>
        <taxon>Rubrivirga</taxon>
    </lineage>
</organism>
<proteinExistence type="predicted"/>
<sequence length="289" mass="31106">MPTRGIVICPPFKFDKGSDGGGSFAFQQTDPVDLREYALYWDVIDLPNQNLVGITPSPEDDFALLEQEGVFIRSHVELGGFSGSIALMGVSFIVAQTIAAERHNAEGGAWAIGQNSANLVLPAAVSHEARVAEVSLYKSVPVPLAEVPIEQVLEFKSRRRDELDQYRFVLDSLYQDIASSGDVTRAKSYAVDKIQNSILDLNRVMGESALKRRLRSVRVELNLSDLIKDAIIGGAASFAFGIPPAVGTGVALAASAINIGVGVAPKLNSVPDHLRDYAYVFAAQEEFGA</sequence>
<evidence type="ECO:0000313" key="2">
    <source>
        <dbReference type="Proteomes" id="UP001267426"/>
    </source>
</evidence>
<evidence type="ECO:0000313" key="1">
    <source>
        <dbReference type="EMBL" id="MDT0632514.1"/>
    </source>
</evidence>
<accession>A0ABU3BTA1</accession>
<dbReference type="RefSeq" id="WP_311664464.1">
    <property type="nucleotide sequence ID" value="NZ_JAVRHT010000030.1"/>
</dbReference>
<dbReference type="Proteomes" id="UP001267426">
    <property type="component" value="Unassembled WGS sequence"/>
</dbReference>
<name>A0ABU3BTA1_9BACT</name>
<protein>
    <submittedName>
        <fullName evidence="1">DUF6236 family protein</fullName>
    </submittedName>
</protein>
<dbReference type="Pfam" id="PF19749">
    <property type="entry name" value="DUF6236"/>
    <property type="match status" value="1"/>
</dbReference>
<comment type="caution">
    <text evidence="1">The sequence shown here is derived from an EMBL/GenBank/DDBJ whole genome shotgun (WGS) entry which is preliminary data.</text>
</comment>
<keyword evidence="2" id="KW-1185">Reference proteome</keyword>